<keyword evidence="1" id="KW-0812">Transmembrane</keyword>
<proteinExistence type="predicted"/>
<feature type="transmembrane region" description="Helical" evidence="1">
    <location>
        <begin position="84"/>
        <end position="104"/>
    </location>
</feature>
<name>I4DCN3_DESAJ</name>
<dbReference type="RefSeq" id="WP_014825069.1">
    <property type="nucleotide sequence ID" value="NC_018066.1"/>
</dbReference>
<keyword evidence="1" id="KW-1133">Transmembrane helix</keyword>
<evidence type="ECO:0000313" key="3">
    <source>
        <dbReference type="Proteomes" id="UP000002892"/>
    </source>
</evidence>
<dbReference type="AlphaFoldDB" id="I4DCN3"/>
<feature type="transmembrane region" description="Helical" evidence="1">
    <location>
        <begin position="110"/>
        <end position="132"/>
    </location>
</feature>
<organism evidence="2 3">
    <name type="scientific">Desulfosporosinus acidiphilus (strain DSM 22704 / JCM 16185 / SJ4)</name>
    <dbReference type="NCBI Taxonomy" id="646529"/>
    <lineage>
        <taxon>Bacteria</taxon>
        <taxon>Bacillati</taxon>
        <taxon>Bacillota</taxon>
        <taxon>Clostridia</taxon>
        <taxon>Eubacteriales</taxon>
        <taxon>Desulfitobacteriaceae</taxon>
        <taxon>Desulfosporosinus</taxon>
    </lineage>
</organism>
<evidence type="ECO:0000256" key="1">
    <source>
        <dbReference type="SAM" id="Phobius"/>
    </source>
</evidence>
<geneLocation type="plasmid" evidence="2 3">
    <name>pDESACI.01</name>
</geneLocation>
<sequence>MLELVISYLPFAAIALIAVSIYPLLTANYERLSKSQLKRVDRLFSFIDEEETKHRSFWNSYRQWLLKLLVELGYENQLGLFDSLVRSIFLFFLMVTFAFFYFSGSSLLSSVRISILAACFSFFLPHLVLIYLRSRHHSEIAKEYMIVANYISDALQGSQKDMYKAIDEGRSFVTIIDDALNRFLKRYLNQNLTAACDALMLEIPIPETEQFIAIISNGFEYRDRQNLMDYIQALNHTKHSMIIQAKEHKEKQREKLYALLVMIPAGLAIAITLSTTFSHVSDALTHITW</sequence>
<feature type="transmembrane region" description="Helical" evidence="1">
    <location>
        <begin position="256"/>
        <end position="280"/>
    </location>
</feature>
<keyword evidence="2" id="KW-0614">Plasmid</keyword>
<accession>I4DCN3</accession>
<keyword evidence="3" id="KW-1185">Reference proteome</keyword>
<dbReference type="KEGG" id="dai:Desaci_4730"/>
<dbReference type="EMBL" id="CP003640">
    <property type="protein sequence ID" value="AFM43557.1"/>
    <property type="molecule type" value="Genomic_DNA"/>
</dbReference>
<evidence type="ECO:0000313" key="2">
    <source>
        <dbReference type="EMBL" id="AFM43557.1"/>
    </source>
</evidence>
<feature type="transmembrane region" description="Helical" evidence="1">
    <location>
        <begin position="6"/>
        <end position="25"/>
    </location>
</feature>
<dbReference type="Proteomes" id="UP000002892">
    <property type="component" value="Plasmid pDESACI.01"/>
</dbReference>
<keyword evidence="1" id="KW-0472">Membrane</keyword>
<gene>
    <name evidence="2" type="ordered locus">Desaci_4730</name>
</gene>
<protein>
    <submittedName>
        <fullName evidence="2">Uncharacterized protein</fullName>
    </submittedName>
</protein>
<dbReference type="HOGENOM" id="CLU_962162_0_0_9"/>
<reference evidence="3" key="1">
    <citation type="journal article" date="2012" name="J. Bacteriol.">
        <title>Complete genome sequences of Desulfosporosinus orientis DSM765T, Desulfosporosinus youngiae DSM17734T, Desulfosporosinus meridiei DSM13257T, and Desulfosporosinus acidiphilus DSM22704T.</title>
        <authorList>
            <person name="Pester M."/>
            <person name="Brambilla E."/>
            <person name="Alazard D."/>
            <person name="Rattei T."/>
            <person name="Weinmaier T."/>
            <person name="Han J."/>
            <person name="Lucas S."/>
            <person name="Lapidus A."/>
            <person name="Cheng J.F."/>
            <person name="Goodwin L."/>
            <person name="Pitluck S."/>
            <person name="Peters L."/>
            <person name="Ovchinnikova G."/>
            <person name="Teshima H."/>
            <person name="Detter J.C."/>
            <person name="Han C.S."/>
            <person name="Tapia R."/>
            <person name="Land M.L."/>
            <person name="Hauser L."/>
            <person name="Kyrpides N.C."/>
            <person name="Ivanova N.N."/>
            <person name="Pagani I."/>
            <person name="Huntmann M."/>
            <person name="Wei C.L."/>
            <person name="Davenport K.W."/>
            <person name="Daligault H."/>
            <person name="Chain P.S."/>
            <person name="Chen A."/>
            <person name="Mavromatis K."/>
            <person name="Markowitz V."/>
            <person name="Szeto E."/>
            <person name="Mikhailova N."/>
            <person name="Pati A."/>
            <person name="Wagner M."/>
            <person name="Woyke T."/>
            <person name="Ollivier B."/>
            <person name="Klenk H.P."/>
            <person name="Spring S."/>
            <person name="Loy A."/>
        </authorList>
    </citation>
    <scope>NUCLEOTIDE SEQUENCE [LARGE SCALE GENOMIC DNA]</scope>
    <source>
        <strain evidence="3">DSM 22704 / JCM 16185 / SJ4</strain>
    </source>
</reference>